<reference evidence="2 3" key="1">
    <citation type="submission" date="2024-11" db="EMBL/GenBank/DDBJ databases">
        <title>Chromosome-level genome assembly of Eucalyptus globulus Labill. provides insights into its genome evolution.</title>
        <authorList>
            <person name="Li X."/>
        </authorList>
    </citation>
    <scope>NUCLEOTIDE SEQUENCE [LARGE SCALE GENOMIC DNA]</scope>
    <source>
        <strain evidence="2">CL2024</strain>
        <tissue evidence="2">Fresh tender leaves</tissue>
    </source>
</reference>
<dbReference type="AlphaFoldDB" id="A0ABD3L3T3"/>
<name>A0ABD3L3T3_EUCGL</name>
<organism evidence="2 3">
    <name type="scientific">Eucalyptus globulus</name>
    <name type="common">Tasmanian blue gum</name>
    <dbReference type="NCBI Taxonomy" id="34317"/>
    <lineage>
        <taxon>Eukaryota</taxon>
        <taxon>Viridiplantae</taxon>
        <taxon>Streptophyta</taxon>
        <taxon>Embryophyta</taxon>
        <taxon>Tracheophyta</taxon>
        <taxon>Spermatophyta</taxon>
        <taxon>Magnoliopsida</taxon>
        <taxon>eudicotyledons</taxon>
        <taxon>Gunneridae</taxon>
        <taxon>Pentapetalae</taxon>
        <taxon>rosids</taxon>
        <taxon>malvids</taxon>
        <taxon>Myrtales</taxon>
        <taxon>Myrtaceae</taxon>
        <taxon>Myrtoideae</taxon>
        <taxon>Eucalypteae</taxon>
        <taxon>Eucalyptus</taxon>
    </lineage>
</organism>
<dbReference type="Proteomes" id="UP001634007">
    <property type="component" value="Unassembled WGS sequence"/>
</dbReference>
<dbReference type="EMBL" id="JBJKBG010000003">
    <property type="protein sequence ID" value="KAL3746388.1"/>
    <property type="molecule type" value="Genomic_DNA"/>
</dbReference>
<gene>
    <name evidence="2" type="ORF">ACJRO7_015360</name>
</gene>
<dbReference type="PANTHER" id="PTHR33476:SF27">
    <property type="entry name" value="NAB DOMAIN-CONTAINING PROTEIN"/>
    <property type="match status" value="1"/>
</dbReference>
<dbReference type="PANTHER" id="PTHR33476">
    <property type="entry name" value="EMB|CAB62613.1"/>
    <property type="match status" value="1"/>
</dbReference>
<evidence type="ECO:0000256" key="1">
    <source>
        <dbReference type="SAM" id="Coils"/>
    </source>
</evidence>
<evidence type="ECO:0000313" key="3">
    <source>
        <dbReference type="Proteomes" id="UP001634007"/>
    </source>
</evidence>
<dbReference type="InterPro" id="IPR040348">
    <property type="entry name" value="POLAR-like"/>
</dbReference>
<proteinExistence type="predicted"/>
<sequence>MRIANFLQLEKEEEEEYEKERGVAFKQRKEKKCVVGLIREKEEREFGNGLWSLSVSRIRTKVEDGLSHTVNGKDESGKRMFNLGDAGSLLYLIAASRNELSKMENLRKEMELFLQNVREKVRRKVSSREPFELTESVASCLTDIKEVLSCGSHLSEQSHRRPSLLLEQRRQMQLNQSSGYESTQEPVEGIEELEAELEAELYGCITSFGEVMDPEDEVTEFQGGVPPIELERERIKELEASLGRLEQKLSEKEREISRWKDTARLLSRHVSEPSHGGLIDNGTLIR</sequence>
<protein>
    <submittedName>
        <fullName evidence="2">Uncharacterized protein</fullName>
    </submittedName>
</protein>
<keyword evidence="1" id="KW-0175">Coiled coil</keyword>
<accession>A0ABD3L3T3</accession>
<evidence type="ECO:0000313" key="2">
    <source>
        <dbReference type="EMBL" id="KAL3746388.1"/>
    </source>
</evidence>
<feature type="coiled-coil region" evidence="1">
    <location>
        <begin position="228"/>
        <end position="262"/>
    </location>
</feature>
<comment type="caution">
    <text evidence="2">The sequence shown here is derived from an EMBL/GenBank/DDBJ whole genome shotgun (WGS) entry which is preliminary data.</text>
</comment>
<keyword evidence="3" id="KW-1185">Reference proteome</keyword>